<accession>A0A8J2P834</accession>
<evidence type="ECO:0000256" key="4">
    <source>
        <dbReference type="SAM" id="Phobius"/>
    </source>
</evidence>
<proteinExistence type="predicted"/>
<evidence type="ECO:0000313" key="6">
    <source>
        <dbReference type="EMBL" id="CAG7818306.1"/>
    </source>
</evidence>
<dbReference type="InterPro" id="IPR007867">
    <property type="entry name" value="GMC_OxRtase_C"/>
</dbReference>
<reference evidence="6" key="1">
    <citation type="submission" date="2021-06" db="EMBL/GenBank/DDBJ databases">
        <authorList>
            <person name="Hodson N. C."/>
            <person name="Mongue J. A."/>
            <person name="Jaron S. K."/>
        </authorList>
    </citation>
    <scope>NUCLEOTIDE SEQUENCE</scope>
</reference>
<comment type="cofactor">
    <cofactor evidence="1">
        <name>FAD</name>
        <dbReference type="ChEBI" id="CHEBI:57692"/>
    </cofactor>
</comment>
<dbReference type="PROSITE" id="PS00624">
    <property type="entry name" value="GMC_OXRED_2"/>
    <property type="match status" value="1"/>
</dbReference>
<feature type="domain" description="Glucose-methanol-choline oxidoreductase N-terminal" evidence="5">
    <location>
        <begin position="313"/>
        <end position="327"/>
    </location>
</feature>
<keyword evidence="4" id="KW-0812">Transmembrane</keyword>
<keyword evidence="7" id="KW-1185">Reference proteome</keyword>
<evidence type="ECO:0000259" key="5">
    <source>
        <dbReference type="PROSITE" id="PS00624"/>
    </source>
</evidence>
<dbReference type="GO" id="GO:0016614">
    <property type="term" value="F:oxidoreductase activity, acting on CH-OH group of donors"/>
    <property type="evidence" value="ECO:0007669"/>
    <property type="project" value="InterPro"/>
</dbReference>
<dbReference type="Proteomes" id="UP000708208">
    <property type="component" value="Unassembled WGS sequence"/>
</dbReference>
<evidence type="ECO:0000256" key="2">
    <source>
        <dbReference type="ARBA" id="ARBA00022630"/>
    </source>
</evidence>
<dbReference type="GO" id="GO:0050660">
    <property type="term" value="F:flavin adenine dinucleotide binding"/>
    <property type="evidence" value="ECO:0007669"/>
    <property type="project" value="InterPro"/>
</dbReference>
<dbReference type="OrthoDB" id="269227at2759"/>
<keyword evidence="4" id="KW-0472">Membrane</keyword>
<keyword evidence="2" id="KW-0285">Flavoprotein</keyword>
<keyword evidence="4" id="KW-1133">Transmembrane helix</keyword>
<dbReference type="AlphaFoldDB" id="A0A8J2P834"/>
<evidence type="ECO:0000256" key="3">
    <source>
        <dbReference type="ARBA" id="ARBA00022827"/>
    </source>
</evidence>
<name>A0A8J2P834_9HEXA</name>
<evidence type="ECO:0000256" key="1">
    <source>
        <dbReference type="ARBA" id="ARBA00001974"/>
    </source>
</evidence>
<gene>
    <name evidence="6" type="ORF">AFUS01_LOCUS28819</name>
</gene>
<evidence type="ECO:0000313" key="7">
    <source>
        <dbReference type="Proteomes" id="UP000708208"/>
    </source>
</evidence>
<dbReference type="PIRSF" id="PIRSF000137">
    <property type="entry name" value="Alcohol_oxidase"/>
    <property type="match status" value="1"/>
</dbReference>
<dbReference type="EMBL" id="CAJVCH010417418">
    <property type="protein sequence ID" value="CAG7818306.1"/>
    <property type="molecule type" value="Genomic_DNA"/>
</dbReference>
<organism evidence="6 7">
    <name type="scientific">Allacma fusca</name>
    <dbReference type="NCBI Taxonomy" id="39272"/>
    <lineage>
        <taxon>Eukaryota</taxon>
        <taxon>Metazoa</taxon>
        <taxon>Ecdysozoa</taxon>
        <taxon>Arthropoda</taxon>
        <taxon>Hexapoda</taxon>
        <taxon>Collembola</taxon>
        <taxon>Symphypleona</taxon>
        <taxon>Sminthuridae</taxon>
        <taxon>Allacma</taxon>
    </lineage>
</organism>
<dbReference type="InterPro" id="IPR000172">
    <property type="entry name" value="GMC_OxRdtase_N"/>
</dbReference>
<comment type="caution">
    <text evidence="6">The sequence shown here is derived from an EMBL/GenBank/DDBJ whole genome shotgun (WGS) entry which is preliminary data.</text>
</comment>
<feature type="transmembrane region" description="Helical" evidence="4">
    <location>
        <begin position="21"/>
        <end position="41"/>
    </location>
</feature>
<protein>
    <recommendedName>
        <fullName evidence="5">Glucose-methanol-choline oxidoreductase N-terminal domain-containing protein</fullName>
    </recommendedName>
</protein>
<dbReference type="InterPro" id="IPR012132">
    <property type="entry name" value="GMC_OxRdtase"/>
</dbReference>
<dbReference type="PANTHER" id="PTHR11552:SF147">
    <property type="entry name" value="CHOLINE DEHYDROGENASE, MITOCHONDRIAL"/>
    <property type="match status" value="1"/>
</dbReference>
<dbReference type="PANTHER" id="PTHR11552">
    <property type="entry name" value="GLUCOSE-METHANOL-CHOLINE GMC OXIDOREDUCTASE"/>
    <property type="match status" value="1"/>
</dbReference>
<sequence>MPPQIQAYQQIQQSFNSLHQWFPLVMFGFIGALSTFVTTWHDIDAVSDRVRASLSDTEDTFDFIVVGSGSAGAVVANRLSVDYNVLLLEAGGEPNPFNVIPALSFLMLSHPEIDWLHKTVPQKKACYALPNQQAGWSAGKALGGTSNTNFLIYLRGHPKDFDVWANITGDPSWSYDGVLPHFKSIESYEGEFDNDEYHGHSGNMRISTPPYLGMAEMFIEAGQELGYPRADLNGRFETGFSPIFYPIRNGRRDSGFKAFIEPARLNQKLTIYKFSTVSRVLFNGRNEAIGVEYVRHGIPKKAFAHKEVILSGGSMGSPKILMLSGIGPREHLESLGIPVRVDLPVGKNLQDHISSYLGPFFVDREMTVLMDRDVNAKAFVDFTQRGEGVLTTSGCQASAFVASTKAIQDGEGNWPDLQFILLGNGVYSKMAPDFARAFHLKPELLKSYLKHAEGKDSFHIIVSVARPKARGDIRLSSADPSAPLLIDPHYLENDHDIQVFVDGIKRAVYLVENTTTFNEVNGRFTDVPFPLCANFPFRSDAYWECYARSYTITLHHIVGPCSMGRKDSKEAVVDPELKVLGVQRLRVVDASVMPRVVVSNTHASAAMVGEKGAQMILNTWRNAYQSDYNDIIR</sequence>
<keyword evidence="3" id="KW-0274">FAD</keyword>
<dbReference type="Pfam" id="PF00732">
    <property type="entry name" value="GMC_oxred_N"/>
    <property type="match status" value="1"/>
</dbReference>
<dbReference type="Pfam" id="PF05199">
    <property type="entry name" value="GMC_oxred_C"/>
    <property type="match status" value="1"/>
</dbReference>